<reference evidence="3 4" key="1">
    <citation type="submission" date="2022-10" db="EMBL/GenBank/DDBJ databases">
        <title>Alteromonas sp. chi3 Genome sequencing.</title>
        <authorList>
            <person name="Park S."/>
        </authorList>
    </citation>
    <scope>NUCLEOTIDE SEQUENCE [LARGE SCALE GENOMIC DNA]</scope>
    <source>
        <strain evidence="4">chi3</strain>
    </source>
</reference>
<evidence type="ECO:0000259" key="2">
    <source>
        <dbReference type="Pfam" id="PF00557"/>
    </source>
</evidence>
<gene>
    <name evidence="3" type="ORF">OIK42_05480</name>
</gene>
<comment type="caution">
    <text evidence="3">The sequence shown here is derived from an EMBL/GenBank/DDBJ whole genome shotgun (WGS) entry which is preliminary data.</text>
</comment>
<dbReference type="SUPFAM" id="SSF55920">
    <property type="entry name" value="Creatinase/aminopeptidase"/>
    <property type="match status" value="1"/>
</dbReference>
<evidence type="ECO:0000256" key="1">
    <source>
        <dbReference type="SAM" id="SignalP"/>
    </source>
</evidence>
<name>A0ABT5KZL5_9ALTE</name>
<protein>
    <submittedName>
        <fullName evidence="3">M24 family metallopeptidase</fullName>
    </submittedName>
</protein>
<feature type="domain" description="Peptidase M24" evidence="2">
    <location>
        <begin position="202"/>
        <end position="404"/>
    </location>
</feature>
<dbReference type="InterPro" id="IPR036005">
    <property type="entry name" value="Creatinase/aminopeptidase-like"/>
</dbReference>
<accession>A0ABT5KZL5</accession>
<dbReference type="Gene3D" id="3.90.230.10">
    <property type="entry name" value="Creatinase/methionine aminopeptidase superfamily"/>
    <property type="match status" value="1"/>
</dbReference>
<feature type="signal peptide" evidence="1">
    <location>
        <begin position="1"/>
        <end position="22"/>
    </location>
</feature>
<organism evidence="3 4">
    <name type="scientific">Alteromonas gilva</name>
    <dbReference type="NCBI Taxonomy" id="2987522"/>
    <lineage>
        <taxon>Bacteria</taxon>
        <taxon>Pseudomonadati</taxon>
        <taxon>Pseudomonadota</taxon>
        <taxon>Gammaproteobacteria</taxon>
        <taxon>Alteromonadales</taxon>
        <taxon>Alteromonadaceae</taxon>
        <taxon>Alteromonas/Salinimonas group</taxon>
        <taxon>Alteromonas</taxon>
    </lineage>
</organism>
<keyword evidence="4" id="KW-1185">Reference proteome</keyword>
<dbReference type="EMBL" id="JAQQXP010000001">
    <property type="protein sequence ID" value="MDC8830210.1"/>
    <property type="molecule type" value="Genomic_DNA"/>
</dbReference>
<dbReference type="Proteomes" id="UP001218788">
    <property type="component" value="Unassembled WGS sequence"/>
</dbReference>
<proteinExistence type="predicted"/>
<dbReference type="RefSeq" id="WP_273638968.1">
    <property type="nucleotide sequence ID" value="NZ_JAQQXP010000001.1"/>
</dbReference>
<sequence>MRFLIILISGFLAIGSPATTQAEPAESILPLRDRAALKDSLIEQRVQQVLPGLMNQTGIDMWLMISREYNEDPVLRTFLPATWLETARRTTMLVVAKDKQGKVHTLAVAPYNVGSMFERAWDKQQQPDQWQALNAIIDRFDPKTIGINQSTIWAHADGITTTDHDRLLSELKPKYKQRVVSAEPLAVGWLETRTPQDVAQLKKMVAVAHQIIAEGFSADTITVGETTTEDLVWWFRERVAALKLDTWFHPSVSIQRSDDAGFDHESTFDADPDAPLVVMPGDLLHVDFGITYLGMNTDTQQHAYILRPGENKAPQFLRDALAKANQLQDIFTAEFAAGRTGNEVLASSLKRAKEAGLKPTIYTHPLGLHGHAAGTTLGMWDKQGGVPGDGDYPLHLNTAYSIELNNAVMIDEWNKEIRIMLEEDAFFDASGVWYFNGRQTQLIEVPSHAVFSHQF</sequence>
<dbReference type="InterPro" id="IPR000994">
    <property type="entry name" value="Pept_M24"/>
</dbReference>
<dbReference type="Pfam" id="PF00557">
    <property type="entry name" value="Peptidase_M24"/>
    <property type="match status" value="1"/>
</dbReference>
<evidence type="ECO:0000313" key="3">
    <source>
        <dbReference type="EMBL" id="MDC8830210.1"/>
    </source>
</evidence>
<keyword evidence="1" id="KW-0732">Signal</keyword>
<evidence type="ECO:0000313" key="4">
    <source>
        <dbReference type="Proteomes" id="UP001218788"/>
    </source>
</evidence>
<feature type="chain" id="PRO_5046271859" evidence="1">
    <location>
        <begin position="23"/>
        <end position="455"/>
    </location>
</feature>